<reference evidence="1 2" key="1">
    <citation type="submission" date="2012-09" db="EMBL/GenBank/DDBJ databases">
        <title>Riemerella anatipestifer vaccine strains.</title>
        <authorList>
            <person name="Chun C.A."/>
            <person name="Shu W.M."/>
            <person name="Kang Z.D."/>
            <person name="Jia W.X."/>
        </authorList>
    </citation>
    <scope>NUCLEOTIDE SEQUENCE [LARGE SCALE GENOMIC DNA]</scope>
    <source>
        <strain evidence="1 2">RA-CH-1</strain>
    </source>
</reference>
<name>J9QX28_RIEAN</name>
<sequence>MSEENPQLELEKQLHEQYAINNNANVSSFVSFLTALFVLFGFFGYTFVYTSPQFADNGKFILET</sequence>
<evidence type="ECO:0000313" key="1">
    <source>
        <dbReference type="EMBL" id="AFR34630.1"/>
    </source>
</evidence>
<organism evidence="1 2">
    <name type="scientific">Riemerella anatipestifer RA-CH-1</name>
    <dbReference type="NCBI Taxonomy" id="1228997"/>
    <lineage>
        <taxon>Bacteria</taxon>
        <taxon>Pseudomonadati</taxon>
        <taxon>Bacteroidota</taxon>
        <taxon>Flavobacteriia</taxon>
        <taxon>Flavobacteriales</taxon>
        <taxon>Weeksellaceae</taxon>
        <taxon>Riemerella</taxon>
    </lineage>
</organism>
<dbReference type="AlphaFoldDB" id="J9QX28"/>
<dbReference type="RefSeq" id="WP_014937112.1">
    <property type="nucleotide sequence ID" value="NC_018609.1"/>
</dbReference>
<dbReference type="Proteomes" id="UP000006276">
    <property type="component" value="Chromosome"/>
</dbReference>
<protein>
    <submittedName>
        <fullName evidence="1">Uncharacterized protein</fullName>
    </submittedName>
</protein>
<dbReference type="PATRIC" id="fig|1228997.3.peg.20"/>
<keyword evidence="2" id="KW-1185">Reference proteome</keyword>
<dbReference type="KEGG" id="rag:B739_0020"/>
<dbReference type="HOGENOM" id="CLU_2865002_0_0_10"/>
<proteinExistence type="predicted"/>
<dbReference type="EMBL" id="CP003787">
    <property type="protein sequence ID" value="AFR34630.1"/>
    <property type="molecule type" value="Genomic_DNA"/>
</dbReference>
<accession>J9QX28</accession>
<evidence type="ECO:0000313" key="2">
    <source>
        <dbReference type="Proteomes" id="UP000006276"/>
    </source>
</evidence>
<gene>
    <name evidence="1" type="ORF">B739_0020</name>
</gene>